<name>A0A923NH17_WEICO</name>
<dbReference type="Gene3D" id="3.40.50.300">
    <property type="entry name" value="P-loop containing nucleotide triphosphate hydrolases"/>
    <property type="match status" value="1"/>
</dbReference>
<protein>
    <submittedName>
        <fullName evidence="1">Uncharacterized protein</fullName>
    </submittedName>
</protein>
<dbReference type="Proteomes" id="UP000650485">
    <property type="component" value="Unassembled WGS sequence"/>
</dbReference>
<proteinExistence type="predicted"/>
<evidence type="ECO:0000313" key="1">
    <source>
        <dbReference type="EMBL" id="MBC6499374.1"/>
    </source>
</evidence>
<sequence length="122" mass="13720">MDEEVETRFKETFDAIAAHFSEIFVKMFGGGQAKLELTDPEHLLTTGVDIKAQPPGAYDTSFEFAKAEMSDMPIDSIRTQLKLLKQGLAEIGNVNLNAIEEYAEVKERYDFLTQQQTDLIDA</sequence>
<dbReference type="Gene3D" id="6.10.140.1720">
    <property type="match status" value="1"/>
</dbReference>
<evidence type="ECO:0000313" key="2">
    <source>
        <dbReference type="Proteomes" id="UP000650485"/>
    </source>
</evidence>
<organism evidence="1 2">
    <name type="scientific">Weissella confusa</name>
    <name type="common">Lactobacillus confusus</name>
    <dbReference type="NCBI Taxonomy" id="1583"/>
    <lineage>
        <taxon>Bacteria</taxon>
        <taxon>Bacillati</taxon>
        <taxon>Bacillota</taxon>
        <taxon>Bacilli</taxon>
        <taxon>Lactobacillales</taxon>
        <taxon>Lactobacillaceae</taxon>
        <taxon>Weissella</taxon>
    </lineage>
</organism>
<comment type="caution">
    <text evidence="1">The sequence shown here is derived from an EMBL/GenBank/DDBJ whole genome shotgun (WGS) entry which is preliminary data.</text>
</comment>
<dbReference type="AlphaFoldDB" id="A0A923NH17"/>
<dbReference type="InterPro" id="IPR027417">
    <property type="entry name" value="P-loop_NTPase"/>
</dbReference>
<accession>A0A923NH17</accession>
<reference evidence="1" key="1">
    <citation type="submission" date="2020-08" db="EMBL/GenBank/DDBJ databases">
        <title>Complete genome sequence of Weissella confusa strain FS54 provides insights into metabolic potential.</title>
        <authorList>
            <person name="Fhoula I."/>
            <person name="Najjari A."/>
            <person name="Lekired A."/>
            <person name="Bessrour-Aouam N."/>
            <person name="Jaballah S."/>
            <person name="Klibi N."/>
            <person name="Ouzari H.-I."/>
        </authorList>
    </citation>
    <scope>NUCLEOTIDE SEQUENCE</scope>
    <source>
        <strain evidence="1">FS54</strain>
    </source>
</reference>
<gene>
    <name evidence="1" type="ORF">H7R52_12700</name>
</gene>
<dbReference type="EMBL" id="JACSZT010000009">
    <property type="protein sequence ID" value="MBC6499374.1"/>
    <property type="molecule type" value="Genomic_DNA"/>
</dbReference>